<proteinExistence type="inferred from homology"/>
<evidence type="ECO:0000256" key="1">
    <source>
        <dbReference type="ARBA" id="ARBA00005582"/>
    </source>
</evidence>
<dbReference type="InterPro" id="IPR029149">
    <property type="entry name" value="Creatin/AminoP/Spt16_N"/>
</dbReference>
<keyword evidence="3" id="KW-0031">Aminopeptidase</keyword>
<evidence type="ECO:0000256" key="2">
    <source>
        <dbReference type="ARBA" id="ARBA00022801"/>
    </source>
</evidence>
<dbReference type="OrthoDB" id="9995434at2759"/>
<dbReference type="EMBL" id="HG994590">
    <property type="protein sequence ID" value="CAF2812271.1"/>
    <property type="molecule type" value="Genomic_DNA"/>
</dbReference>
<keyword evidence="2 3" id="KW-0378">Hydrolase</keyword>
<reference evidence="3" key="1">
    <citation type="submission" date="2021-02" db="EMBL/GenBank/DDBJ databases">
        <authorList>
            <person name="Bekaert M."/>
        </authorList>
    </citation>
    <scope>NUCLEOTIDE SEQUENCE</scope>
    <source>
        <strain evidence="3">IoA-00</strain>
    </source>
</reference>
<dbReference type="AlphaFoldDB" id="A0A7R8CG38"/>
<dbReference type="Gene3D" id="3.40.350.10">
    <property type="entry name" value="Creatinase/prolidase N-terminal domain"/>
    <property type="match status" value="2"/>
</dbReference>
<dbReference type="InterPro" id="IPR003293">
    <property type="entry name" value="Nudix_hydrolase6-like"/>
</dbReference>
<organism evidence="3 4">
    <name type="scientific">Lepeophtheirus salmonis</name>
    <name type="common">Salmon louse</name>
    <name type="synonym">Caligus salmonis</name>
    <dbReference type="NCBI Taxonomy" id="72036"/>
    <lineage>
        <taxon>Eukaryota</taxon>
        <taxon>Metazoa</taxon>
        <taxon>Ecdysozoa</taxon>
        <taxon>Arthropoda</taxon>
        <taxon>Crustacea</taxon>
        <taxon>Multicrustacea</taxon>
        <taxon>Hexanauplia</taxon>
        <taxon>Copepoda</taxon>
        <taxon>Siphonostomatoida</taxon>
        <taxon>Caligidae</taxon>
        <taxon>Lepeophtheirus</taxon>
    </lineage>
</organism>
<dbReference type="InterPro" id="IPR020476">
    <property type="entry name" value="Nudix_hydrolase"/>
</dbReference>
<dbReference type="Gene3D" id="3.90.230.10">
    <property type="entry name" value="Creatinase/methionine aminopeptidase superfamily"/>
    <property type="match status" value="1"/>
</dbReference>
<dbReference type="PANTHER" id="PTHR43763">
    <property type="entry name" value="XAA-PRO AMINOPEPTIDASE 1"/>
    <property type="match status" value="1"/>
</dbReference>
<dbReference type="CDD" id="cd04670">
    <property type="entry name" value="NUDIX_ASFGF2_Nudt6"/>
    <property type="match status" value="1"/>
</dbReference>
<dbReference type="InterPro" id="IPR040618">
    <property type="entry name" value="Pre-Nudix"/>
</dbReference>
<dbReference type="Pfam" id="PF01321">
    <property type="entry name" value="Creatinase_N"/>
    <property type="match status" value="1"/>
</dbReference>
<dbReference type="InterPro" id="IPR050422">
    <property type="entry name" value="X-Pro_aminopeptidase_P"/>
</dbReference>
<dbReference type="Pfam" id="PF18290">
    <property type="entry name" value="Nudix_hydro"/>
    <property type="match status" value="1"/>
</dbReference>
<dbReference type="Gene3D" id="3.40.630.30">
    <property type="match status" value="1"/>
</dbReference>
<dbReference type="Gene3D" id="3.90.79.10">
    <property type="entry name" value="Nucleoside Triphosphate Pyrophosphohydrolase"/>
    <property type="match status" value="1"/>
</dbReference>
<dbReference type="Pfam" id="PF16189">
    <property type="entry name" value="Creatinase_N_2"/>
    <property type="match status" value="1"/>
</dbReference>
<dbReference type="SUPFAM" id="SSF55811">
    <property type="entry name" value="Nudix"/>
    <property type="match status" value="1"/>
</dbReference>
<dbReference type="PROSITE" id="PS51462">
    <property type="entry name" value="NUDIX"/>
    <property type="match status" value="1"/>
</dbReference>
<dbReference type="SUPFAM" id="SSF53092">
    <property type="entry name" value="Creatinase/prolidase N-terminal domain"/>
    <property type="match status" value="1"/>
</dbReference>
<name>A0A7R8CG38_LEPSM</name>
<keyword evidence="3" id="KW-0645">Protease</keyword>
<dbReference type="GO" id="GO:0004177">
    <property type="term" value="F:aminopeptidase activity"/>
    <property type="evidence" value="ECO:0007669"/>
    <property type="project" value="UniProtKB-KW"/>
</dbReference>
<dbReference type="PROSITE" id="PS00893">
    <property type="entry name" value="NUDIX_BOX"/>
    <property type="match status" value="1"/>
</dbReference>
<evidence type="ECO:0000313" key="4">
    <source>
        <dbReference type="Proteomes" id="UP000675881"/>
    </source>
</evidence>
<dbReference type="EC" id="3.4.11.9" evidence="3"/>
<dbReference type="Pfam" id="PF00293">
    <property type="entry name" value="NUDIX"/>
    <property type="match status" value="1"/>
</dbReference>
<dbReference type="PANTHER" id="PTHR43763:SF6">
    <property type="entry name" value="XAA-PRO AMINOPEPTIDASE 1"/>
    <property type="match status" value="1"/>
</dbReference>
<dbReference type="InterPro" id="IPR015797">
    <property type="entry name" value="NUDIX_hydrolase-like_dom_sf"/>
</dbReference>
<protein>
    <submittedName>
        <fullName evidence="3">PepP</fullName>
        <ecNumber evidence="3">3.4.11.9</ecNumber>
    </submittedName>
</protein>
<dbReference type="Proteomes" id="UP000675881">
    <property type="component" value="Chromosome 11"/>
</dbReference>
<accession>A0A7R8CG38</accession>
<dbReference type="PRINTS" id="PR00502">
    <property type="entry name" value="NUDIXFAMILY"/>
</dbReference>
<sequence length="598" mass="68106">MSILAKIFIHGSSSLQRVTHHSFGSLVRRHPDPRHLLSTSTTMSASDQNTVLTPSSTFPFTTDIYDGVTVRTSKLASLSNFIKDLKSSLETWKRNEIHAVWFYINKESSEVVPILIANGFEFHHAKSGDLVMLKCLRGDESCNIPLYSHHNVGVGAIVADENGRILAVKEKHRKDDHWKLPGGYVEPGEELTDAVKREVFEETGIETEFVHFVGFRHAHKYLYGNSDLYFVAYLRPLSMETKICSKELQELKWMDIEEKYMECVAASSGLAAERIPMRNKVNTIYALGDISKIMDPAIVKLRAVRKALRSLDLAGLLVPNGDAHQSEYLAERDKRREWISGFTGSNGTALILNKPESAHLWTDGRYIFQAGKELNPDLWTLHKDEASQIGEFITKTLNPGSRIGVDPFHISNSQYQRLEMELHAEKFRLIPLERNVIDEVWGESQPPMPNQPILSLGIEYTGMSLIDKVSFFREEMKKKKCGCLILSDLAEIAYTFNLLIIKPYNAIGEFIKEFKSSSDCKIWFSEHASRAVKNETEMKGFVNCHIRDAVALCRYFAWLEKEIVKKEVDEFQASQILDSFRKEMDDFVARKIQSLNSE</sequence>
<dbReference type="InterPro" id="IPR000086">
    <property type="entry name" value="NUDIX_hydrolase_dom"/>
</dbReference>
<gene>
    <name evidence="3" type="ORF">LSAA_3048</name>
</gene>
<dbReference type="InterPro" id="IPR000587">
    <property type="entry name" value="Creatinase_N"/>
</dbReference>
<dbReference type="InterPro" id="IPR020084">
    <property type="entry name" value="NUDIX_hydrolase_CS"/>
</dbReference>
<dbReference type="PRINTS" id="PR01356">
    <property type="entry name" value="GFGPROTEIN"/>
</dbReference>
<comment type="similarity">
    <text evidence="1">Belongs to the Nudix hydrolase family.</text>
</comment>
<dbReference type="InterPro" id="IPR036005">
    <property type="entry name" value="Creatinase/aminopeptidase-like"/>
</dbReference>
<evidence type="ECO:0000313" key="3">
    <source>
        <dbReference type="EMBL" id="CAF2812271.1"/>
    </source>
</evidence>
<keyword evidence="4" id="KW-1185">Reference proteome</keyword>